<gene>
    <name evidence="1" type="ORF">Tco_0624011</name>
</gene>
<dbReference type="EMBL" id="BQNB010008531">
    <property type="protein sequence ID" value="GJS50649.1"/>
    <property type="molecule type" value="Genomic_DNA"/>
</dbReference>
<name>A0ABQ4WCN7_9ASTR</name>
<protein>
    <submittedName>
        <fullName evidence="1">Retrovirus-related pol polyprotein from transposon TNT 1-94</fullName>
    </submittedName>
</protein>
<evidence type="ECO:0000313" key="1">
    <source>
        <dbReference type="EMBL" id="GJS50649.1"/>
    </source>
</evidence>
<reference evidence="1" key="2">
    <citation type="submission" date="2022-01" db="EMBL/GenBank/DDBJ databases">
        <authorList>
            <person name="Yamashiro T."/>
            <person name="Shiraishi A."/>
            <person name="Satake H."/>
            <person name="Nakayama K."/>
        </authorList>
    </citation>
    <scope>NUCLEOTIDE SEQUENCE</scope>
</reference>
<sequence length="311" mass="35390">MNFAPLSLADSFPQLFSIAFYMEWSKDEDAVIFVVVVVYKAEDEEEDEEVNEKMSTKKMRSNGLHIEKVVGAAFNLEKGVSPKYNAIIVEDMVIMAINVLAQDKWKKKLILWSLMLEQPKDKYANGKNVKVLRLKKGLNGLKQAPRVEFERTDIGLMSYYLGTEVDQTDEGIFICQERYAKEVGNGYSLKGKNEAKTDKTEHGIGKSAKNQSRRYKYLIGPTRTIDYGMFHSTNEGFKLVGYSDSDWAGNKDYKRSTSGFLFFLGNNAFTWSSKKQPIVTVSSCEAEYVAAISCVCHTIWLRSMLKELQME</sequence>
<evidence type="ECO:0000313" key="2">
    <source>
        <dbReference type="Proteomes" id="UP001151760"/>
    </source>
</evidence>
<dbReference type="Proteomes" id="UP001151760">
    <property type="component" value="Unassembled WGS sequence"/>
</dbReference>
<reference evidence="1" key="1">
    <citation type="journal article" date="2022" name="Int. J. Mol. Sci.">
        <title>Draft Genome of Tanacetum Coccineum: Genomic Comparison of Closely Related Tanacetum-Family Plants.</title>
        <authorList>
            <person name="Yamashiro T."/>
            <person name="Shiraishi A."/>
            <person name="Nakayama K."/>
            <person name="Satake H."/>
        </authorList>
    </citation>
    <scope>NUCLEOTIDE SEQUENCE</scope>
</reference>
<comment type="caution">
    <text evidence="1">The sequence shown here is derived from an EMBL/GenBank/DDBJ whole genome shotgun (WGS) entry which is preliminary data.</text>
</comment>
<accession>A0ABQ4WCN7</accession>
<dbReference type="PANTHER" id="PTHR11439:SF517">
    <property type="entry name" value="CYSTEINE-RICH RLK (RECEPTOR-LIKE PROTEIN KINASE) 8"/>
    <property type="match status" value="1"/>
</dbReference>
<organism evidence="1 2">
    <name type="scientific">Tanacetum coccineum</name>
    <dbReference type="NCBI Taxonomy" id="301880"/>
    <lineage>
        <taxon>Eukaryota</taxon>
        <taxon>Viridiplantae</taxon>
        <taxon>Streptophyta</taxon>
        <taxon>Embryophyta</taxon>
        <taxon>Tracheophyta</taxon>
        <taxon>Spermatophyta</taxon>
        <taxon>Magnoliopsida</taxon>
        <taxon>eudicotyledons</taxon>
        <taxon>Gunneridae</taxon>
        <taxon>Pentapetalae</taxon>
        <taxon>asterids</taxon>
        <taxon>campanulids</taxon>
        <taxon>Asterales</taxon>
        <taxon>Asteraceae</taxon>
        <taxon>Asteroideae</taxon>
        <taxon>Anthemideae</taxon>
        <taxon>Anthemidinae</taxon>
        <taxon>Tanacetum</taxon>
    </lineage>
</organism>
<dbReference type="PANTHER" id="PTHR11439">
    <property type="entry name" value="GAG-POL-RELATED RETROTRANSPOSON"/>
    <property type="match status" value="1"/>
</dbReference>
<keyword evidence="2" id="KW-1185">Reference proteome</keyword>
<proteinExistence type="predicted"/>
<dbReference type="CDD" id="cd09272">
    <property type="entry name" value="RNase_HI_RT_Ty1"/>
    <property type="match status" value="1"/>
</dbReference>